<dbReference type="InterPro" id="IPR036962">
    <property type="entry name" value="Glyco_hydro_3_N_sf"/>
</dbReference>
<dbReference type="SMART" id="SM01217">
    <property type="entry name" value="Fn3_like"/>
    <property type="match status" value="1"/>
</dbReference>
<evidence type="ECO:0000259" key="5">
    <source>
        <dbReference type="SMART" id="SM01217"/>
    </source>
</evidence>
<dbReference type="Gene3D" id="3.40.50.1700">
    <property type="entry name" value="Glycoside hydrolase family 3 C-terminal domain"/>
    <property type="match status" value="1"/>
</dbReference>
<dbReference type="EC" id="3.2.1.21" evidence="6"/>
<comment type="caution">
    <text evidence="6">The sequence shown here is derived from an EMBL/GenBank/DDBJ whole genome shotgun (WGS) entry which is preliminary data.</text>
</comment>
<dbReference type="Pfam" id="PF00933">
    <property type="entry name" value="Glyco_hydro_3"/>
    <property type="match status" value="1"/>
</dbReference>
<dbReference type="PANTHER" id="PTHR42715">
    <property type="entry name" value="BETA-GLUCOSIDASE"/>
    <property type="match status" value="1"/>
</dbReference>
<name>A0ABT6KQL6_9MICO</name>
<evidence type="ECO:0000256" key="4">
    <source>
        <dbReference type="RuleBase" id="RU361161"/>
    </source>
</evidence>
<proteinExistence type="inferred from homology"/>
<keyword evidence="3" id="KW-0119">Carbohydrate metabolism</keyword>
<dbReference type="SUPFAM" id="SSF52279">
    <property type="entry name" value="Beta-D-glucan exohydrolase, C-terminal domain"/>
    <property type="match status" value="1"/>
</dbReference>
<reference evidence="6 7" key="1">
    <citation type="submission" date="2023-04" db="EMBL/GenBank/DDBJ databases">
        <title>Genome Encyclopedia of Bacteria and Archaea VI: Functional Genomics of Type Strains.</title>
        <authorList>
            <person name="Whitman W."/>
        </authorList>
    </citation>
    <scope>NUCLEOTIDE SEQUENCE [LARGE SCALE GENOMIC DNA]</scope>
    <source>
        <strain evidence="6 7">SG_E_30_P1</strain>
    </source>
</reference>
<sequence>MTRLTLEQKAALVVGNGYWTTASAPGIPPIVMGDGPHGLRTQRETADNLGIGASLPATCYPPAVGLGSSWNRSLTERVARAIADEAIEQGVDLVLGPGVNIKRSPLCGRNFEYFSEDPYVSGQLGAAWVRGAQSLGVGASVKHFAANNQETARMTVSAEVDDRTLREIYLPAFEHIVRTEKPATVMCSYNRVNGVAAAENYWLLTELLREEWGFDGLVLSDWGAVDNAVPALEAGLDLEMPGPQRDSRDAILAAVRSGELDESVLDRAVARLSSLVEHVHSRGHRGDHLSLAERQRLARDAAIESIVLLRNERGLLPLRPGTRVAVIGEFARTPRFQGAGSSQVNPTNVEAALPAMEQLADVTFSPGYYLDERDNTSLIEDAVRSARDADVAVLFIGLPPMEESEGFDRDHLDLPADQLALIAAVAAATANTVVVLSNGGVVTVEPWHDSVASIVEGWLLGQAGGPAVADVLFGVAAPSGRLAESIPFRLQDNPSYLNFPGENDVVRYGEGVFVGYRYYESAEVAVRYPFGFGLGYTDFEFSDLVATRSSASVRVTNTGDRAGSHVVQLYVAPAPSHVSRPRRELKGFEKVTLGPGESAVVDFVLDSRSFAYWDTLTGGWLVPGGQYSVEIGHNARDIALRADVRLPAPPPRRLSLDSRVSELIEHPVTGPVLSFAMRRAENANELGGNLFDMVATVPVRRLLRFPGVGEQMRQLPLLLSLANNPVIRAVASWFGKRRRP</sequence>
<dbReference type="Gene3D" id="2.60.40.10">
    <property type="entry name" value="Immunoglobulins"/>
    <property type="match status" value="1"/>
</dbReference>
<feature type="domain" description="Fibronectin type III-like" evidence="5">
    <location>
        <begin position="565"/>
        <end position="635"/>
    </location>
</feature>
<keyword evidence="7" id="KW-1185">Reference proteome</keyword>
<dbReference type="EMBL" id="JARXVQ010000001">
    <property type="protein sequence ID" value="MDH6182266.1"/>
    <property type="molecule type" value="Genomic_DNA"/>
</dbReference>
<dbReference type="InterPro" id="IPR050288">
    <property type="entry name" value="Cellulose_deg_GH3"/>
</dbReference>
<dbReference type="Gene3D" id="3.20.20.300">
    <property type="entry name" value="Glycoside hydrolase, family 3, N-terminal domain"/>
    <property type="match status" value="1"/>
</dbReference>
<keyword evidence="2 4" id="KW-0378">Hydrolase</keyword>
<dbReference type="InterPro" id="IPR017853">
    <property type="entry name" value="GH"/>
</dbReference>
<dbReference type="InterPro" id="IPR036881">
    <property type="entry name" value="Glyco_hydro_3_C_sf"/>
</dbReference>
<evidence type="ECO:0000313" key="7">
    <source>
        <dbReference type="Proteomes" id="UP001160142"/>
    </source>
</evidence>
<comment type="similarity">
    <text evidence="1 4">Belongs to the glycosyl hydrolase 3 family.</text>
</comment>
<evidence type="ECO:0000313" key="6">
    <source>
        <dbReference type="EMBL" id="MDH6182266.1"/>
    </source>
</evidence>
<dbReference type="PRINTS" id="PR00133">
    <property type="entry name" value="GLHYDRLASE3"/>
</dbReference>
<dbReference type="PANTHER" id="PTHR42715:SF10">
    <property type="entry name" value="BETA-GLUCOSIDASE"/>
    <property type="match status" value="1"/>
</dbReference>
<dbReference type="Proteomes" id="UP001160142">
    <property type="component" value="Unassembled WGS sequence"/>
</dbReference>
<dbReference type="Pfam" id="PF01915">
    <property type="entry name" value="Glyco_hydro_3_C"/>
    <property type="match status" value="1"/>
</dbReference>
<evidence type="ECO:0000256" key="2">
    <source>
        <dbReference type="ARBA" id="ARBA00022801"/>
    </source>
</evidence>
<dbReference type="RefSeq" id="WP_322134550.1">
    <property type="nucleotide sequence ID" value="NZ_CP085036.1"/>
</dbReference>
<keyword evidence="4 6" id="KW-0326">Glycosidase</keyword>
<evidence type="ECO:0000256" key="3">
    <source>
        <dbReference type="ARBA" id="ARBA00023277"/>
    </source>
</evidence>
<dbReference type="GO" id="GO:0008422">
    <property type="term" value="F:beta-glucosidase activity"/>
    <property type="evidence" value="ECO:0007669"/>
    <property type="project" value="UniProtKB-EC"/>
</dbReference>
<dbReference type="InterPro" id="IPR001764">
    <property type="entry name" value="Glyco_hydro_3_N"/>
</dbReference>
<dbReference type="InterPro" id="IPR019800">
    <property type="entry name" value="Glyco_hydro_3_AS"/>
</dbReference>
<evidence type="ECO:0000256" key="1">
    <source>
        <dbReference type="ARBA" id="ARBA00005336"/>
    </source>
</evidence>
<gene>
    <name evidence="6" type="ORF">M2152_002448</name>
</gene>
<accession>A0ABT6KQL6</accession>
<organism evidence="6 7">
    <name type="scientific">Antiquaquibacter oligotrophicus</name>
    <dbReference type="NCBI Taxonomy" id="2880260"/>
    <lineage>
        <taxon>Bacteria</taxon>
        <taxon>Bacillati</taxon>
        <taxon>Actinomycetota</taxon>
        <taxon>Actinomycetes</taxon>
        <taxon>Micrococcales</taxon>
        <taxon>Microbacteriaceae</taxon>
        <taxon>Antiquaquibacter</taxon>
    </lineage>
</organism>
<dbReference type="InterPro" id="IPR002772">
    <property type="entry name" value="Glyco_hydro_3_C"/>
</dbReference>
<dbReference type="InterPro" id="IPR026891">
    <property type="entry name" value="Fn3-like"/>
</dbReference>
<dbReference type="SUPFAM" id="SSF51445">
    <property type="entry name" value="(Trans)glycosidases"/>
    <property type="match status" value="1"/>
</dbReference>
<protein>
    <submittedName>
        <fullName evidence="6">Beta-glucosidase</fullName>
        <ecNumber evidence="6">3.2.1.21</ecNumber>
    </submittedName>
</protein>
<dbReference type="PROSITE" id="PS00775">
    <property type="entry name" value="GLYCOSYL_HYDROL_F3"/>
    <property type="match status" value="1"/>
</dbReference>
<dbReference type="InterPro" id="IPR013783">
    <property type="entry name" value="Ig-like_fold"/>
</dbReference>
<dbReference type="Pfam" id="PF14310">
    <property type="entry name" value="Fn3-like"/>
    <property type="match status" value="1"/>
</dbReference>